<evidence type="ECO:0000259" key="11">
    <source>
        <dbReference type="PROSITE" id="PS51466"/>
    </source>
</evidence>
<dbReference type="GO" id="GO:0016925">
    <property type="term" value="P:protein sumoylation"/>
    <property type="evidence" value="ECO:0007669"/>
    <property type="project" value="TreeGrafter"/>
</dbReference>
<dbReference type="InterPro" id="IPR004181">
    <property type="entry name" value="Znf_MIZ"/>
</dbReference>
<evidence type="ECO:0000256" key="8">
    <source>
        <dbReference type="PROSITE-ProRule" id="PRU00452"/>
    </source>
</evidence>
<feature type="domain" description="PINIT" evidence="11">
    <location>
        <begin position="161"/>
        <end position="323"/>
    </location>
</feature>
<dbReference type="Gene3D" id="2.60.120.780">
    <property type="entry name" value="PINIT domain"/>
    <property type="match status" value="1"/>
</dbReference>
<evidence type="ECO:0000256" key="9">
    <source>
        <dbReference type="SAM" id="MobiDB-lite"/>
    </source>
</evidence>
<organism evidence="12 13">
    <name type="scientific">Coemansia spiralis</name>
    <dbReference type="NCBI Taxonomy" id="417178"/>
    <lineage>
        <taxon>Eukaryota</taxon>
        <taxon>Fungi</taxon>
        <taxon>Fungi incertae sedis</taxon>
        <taxon>Zoopagomycota</taxon>
        <taxon>Kickxellomycotina</taxon>
        <taxon>Kickxellomycetes</taxon>
        <taxon>Kickxellales</taxon>
        <taxon>Kickxellaceae</taxon>
        <taxon>Coemansia</taxon>
    </lineage>
</organism>
<evidence type="ECO:0000259" key="10">
    <source>
        <dbReference type="PROSITE" id="PS51044"/>
    </source>
</evidence>
<feature type="compositionally biased region" description="Low complexity" evidence="9">
    <location>
        <begin position="671"/>
        <end position="680"/>
    </location>
</feature>
<feature type="compositionally biased region" description="Polar residues" evidence="9">
    <location>
        <begin position="566"/>
        <end position="596"/>
    </location>
</feature>
<dbReference type="PROSITE" id="PS51466">
    <property type="entry name" value="PINIT"/>
    <property type="match status" value="1"/>
</dbReference>
<evidence type="ECO:0000256" key="3">
    <source>
        <dbReference type="ARBA" id="ARBA00022679"/>
    </source>
</evidence>
<feature type="domain" description="SP-RING-type" evidence="10">
    <location>
        <begin position="355"/>
        <end position="441"/>
    </location>
</feature>
<evidence type="ECO:0000313" key="12">
    <source>
        <dbReference type="EMBL" id="KAJ2678614.1"/>
    </source>
</evidence>
<dbReference type="GO" id="GO:0008270">
    <property type="term" value="F:zinc ion binding"/>
    <property type="evidence" value="ECO:0007669"/>
    <property type="project" value="UniProtKB-KW"/>
</dbReference>
<dbReference type="SUPFAM" id="SSF57850">
    <property type="entry name" value="RING/U-box"/>
    <property type="match status" value="1"/>
</dbReference>
<dbReference type="Proteomes" id="UP001151518">
    <property type="component" value="Unassembled WGS sequence"/>
</dbReference>
<feature type="region of interest" description="Disordered" evidence="9">
    <location>
        <begin position="701"/>
        <end position="780"/>
    </location>
</feature>
<keyword evidence="6" id="KW-0833">Ubl conjugation pathway</keyword>
<keyword evidence="3" id="KW-0808">Transferase</keyword>
<feature type="compositionally biased region" description="Low complexity" evidence="9">
    <location>
        <begin position="701"/>
        <end position="714"/>
    </location>
</feature>
<dbReference type="EMBL" id="JANBTW010000019">
    <property type="protein sequence ID" value="KAJ2678614.1"/>
    <property type="molecule type" value="Genomic_DNA"/>
</dbReference>
<dbReference type="GO" id="GO:0016874">
    <property type="term" value="F:ligase activity"/>
    <property type="evidence" value="ECO:0007669"/>
    <property type="project" value="UniProtKB-KW"/>
</dbReference>
<feature type="region of interest" description="Disordered" evidence="9">
    <location>
        <begin position="566"/>
        <end position="680"/>
    </location>
</feature>
<comment type="caution">
    <text evidence="12">The sequence shown here is derived from an EMBL/GenBank/DDBJ whole genome shotgun (WGS) entry which is preliminary data.</text>
</comment>
<protein>
    <submittedName>
        <fullName evidence="12">E3 SUMO-protein ligase pli1</fullName>
    </submittedName>
</protein>
<evidence type="ECO:0000256" key="5">
    <source>
        <dbReference type="ARBA" id="ARBA00022771"/>
    </source>
</evidence>
<evidence type="ECO:0000256" key="7">
    <source>
        <dbReference type="ARBA" id="ARBA00022833"/>
    </source>
</evidence>
<dbReference type="PANTHER" id="PTHR10782:SF4">
    <property type="entry name" value="TONALLI, ISOFORM E"/>
    <property type="match status" value="1"/>
</dbReference>
<feature type="compositionally biased region" description="Low complexity" evidence="9">
    <location>
        <begin position="602"/>
        <end position="612"/>
    </location>
</feature>
<dbReference type="GO" id="GO:0061665">
    <property type="term" value="F:SUMO ligase activity"/>
    <property type="evidence" value="ECO:0007669"/>
    <property type="project" value="TreeGrafter"/>
</dbReference>
<dbReference type="CDD" id="cd16650">
    <property type="entry name" value="SP-RING_PIAS-like"/>
    <property type="match status" value="1"/>
</dbReference>
<dbReference type="Pfam" id="PF02891">
    <property type="entry name" value="zf-MIZ"/>
    <property type="match status" value="1"/>
</dbReference>
<dbReference type="AlphaFoldDB" id="A0A9W8G990"/>
<dbReference type="InterPro" id="IPR023321">
    <property type="entry name" value="PINIT"/>
</dbReference>
<evidence type="ECO:0000256" key="1">
    <source>
        <dbReference type="ARBA" id="ARBA00004718"/>
    </source>
</evidence>
<accession>A0A9W8G990</accession>
<evidence type="ECO:0000256" key="4">
    <source>
        <dbReference type="ARBA" id="ARBA00022723"/>
    </source>
</evidence>
<evidence type="ECO:0000256" key="2">
    <source>
        <dbReference type="ARBA" id="ARBA00005383"/>
    </source>
</evidence>
<feature type="compositionally biased region" description="Basic residues" evidence="9">
    <location>
        <begin position="640"/>
        <end position="652"/>
    </location>
</feature>
<comment type="pathway">
    <text evidence="1">Protein modification; protein sumoylation.</text>
</comment>
<feature type="compositionally biased region" description="Polar residues" evidence="9">
    <location>
        <begin position="661"/>
        <end position="670"/>
    </location>
</feature>
<keyword evidence="5 8" id="KW-0863">Zinc-finger</keyword>
<name>A0A9W8G990_9FUNG</name>
<evidence type="ECO:0000256" key="6">
    <source>
        <dbReference type="ARBA" id="ARBA00022786"/>
    </source>
</evidence>
<comment type="similarity">
    <text evidence="2">Belongs to the PIAS family.</text>
</comment>
<keyword evidence="12" id="KW-0436">Ligase</keyword>
<dbReference type="InterPro" id="IPR013083">
    <property type="entry name" value="Znf_RING/FYVE/PHD"/>
</dbReference>
<evidence type="ECO:0000313" key="13">
    <source>
        <dbReference type="Proteomes" id="UP001151518"/>
    </source>
</evidence>
<dbReference type="Gene3D" id="3.30.40.10">
    <property type="entry name" value="Zinc/RING finger domain, C3HC4 (zinc finger)"/>
    <property type="match status" value="1"/>
</dbReference>
<dbReference type="InterPro" id="IPR038654">
    <property type="entry name" value="PINIT_sf"/>
</dbReference>
<dbReference type="OrthoDB" id="28127at2759"/>
<dbReference type="Pfam" id="PF14324">
    <property type="entry name" value="PINIT"/>
    <property type="match status" value="1"/>
</dbReference>
<dbReference type="GO" id="GO:0000785">
    <property type="term" value="C:chromatin"/>
    <property type="evidence" value="ECO:0007669"/>
    <property type="project" value="TreeGrafter"/>
</dbReference>
<keyword evidence="4" id="KW-0479">Metal-binding</keyword>
<proteinExistence type="inferred from homology"/>
<keyword evidence="7" id="KW-0862">Zinc</keyword>
<reference evidence="12" key="1">
    <citation type="submission" date="2022-07" db="EMBL/GenBank/DDBJ databases">
        <title>Phylogenomic reconstructions and comparative analyses of Kickxellomycotina fungi.</title>
        <authorList>
            <person name="Reynolds N.K."/>
            <person name="Stajich J.E."/>
            <person name="Barry K."/>
            <person name="Grigoriev I.V."/>
            <person name="Crous P."/>
            <person name="Smith M.E."/>
        </authorList>
    </citation>
    <scope>NUCLEOTIDE SEQUENCE</scope>
    <source>
        <strain evidence="12">NRRL 3115</strain>
    </source>
</reference>
<dbReference type="PANTHER" id="PTHR10782">
    <property type="entry name" value="ZINC FINGER MIZ DOMAIN-CONTAINING PROTEIN"/>
    <property type="match status" value="1"/>
</dbReference>
<feature type="compositionally biased region" description="Polar residues" evidence="9">
    <location>
        <begin position="623"/>
        <end position="638"/>
    </location>
</feature>
<sequence length="890" mass="95540">MPTLPRAEHIPADLLNSLRVKDLDPVLSYAKSIYLGHVSRACYSKSDRIDVLRSILKALYASRNRQNYENVIGSMYLASTLRPSTLSTYTKYQWHGSSEYLIPISGPWVEFFNRAGAFSATNRSNTPSVTPIASRVHTPSGIQNAQFAQSPSAAAAAVLSTANKTNKTGFSIDNLIFGETDFLSPVQNLEKPIICTESPSRRASKTFTVRFTHDQLDMLLEDASRPGKCKYGVYLYMCAYADAASVTTGVPKRPAPISYPRTLGIFLNAAAVPTTAVEKATANKQPLSLTEHIKKTTDYSNRISISYSTSARWVVALVLAKEYTFQTIATEIRKTNFVTADKVRQRFFKASSTDGDDDLISTGALVSLKCPLGLCQITTPTRSQYCQHSQCFDCETFLQLNKNMRSWKCPVCSIAIKTWRELIVDGFFEEILKGTSSSDEQVYIESNGVWKKKDAAAAAYTTGNMATPNKNSRPLEIDLDDDTAAISDGSVSLAPMTSTNKRQRTEYVDLTLDSDSDENTSIASEVIPAFTQEELELIIAAETTTGSTTGEAPTSEVSQHIISMLTRNQTSSSQSSARTFVTASTPAAVSTQSPRRLSNERAAAIAPASAPPQNRVSRILPRPQQNQGSRPSLPNSTAPARHRRAPQNRRHSILQNRVPLLSSSMPDTTATIPSSLPTPILTSIPLTTAVATATIITPTPTTAMTPPAASSISPPATPPAAPADTAVGHNHGVTRLTPRAPKAQQPSAPARLQPSRPQPPSALQRRSRQPSVRIIPLPYPNPATVATDTVLASNAPKSTSTPTPTPAPTASAAIITTVSLPPVSSAICPSISAPATPSSIRPSFVGMSPTYTTLFLNSQPTGTNGASSMTATPGDYSYAAGQRSPPSTAR</sequence>
<dbReference type="PROSITE" id="PS51044">
    <property type="entry name" value="ZF_SP_RING"/>
    <property type="match status" value="1"/>
</dbReference>
<feature type="region of interest" description="Disordered" evidence="9">
    <location>
        <begin position="856"/>
        <end position="890"/>
    </location>
</feature>
<gene>
    <name evidence="12" type="primary">pli1</name>
    <name evidence="12" type="ORF">GGI25_002202</name>
</gene>
<feature type="compositionally biased region" description="Polar residues" evidence="9">
    <location>
        <begin position="856"/>
        <end position="871"/>
    </location>
</feature>